<dbReference type="PANTHER" id="PTHR11902:SF30">
    <property type="entry name" value="ENOLASE 4"/>
    <property type="match status" value="1"/>
</dbReference>
<dbReference type="SUPFAM" id="SSF56204">
    <property type="entry name" value="Hect, E3 ligase catalytic domain"/>
    <property type="match status" value="1"/>
</dbReference>
<evidence type="ECO:0000313" key="15">
    <source>
        <dbReference type="EMBL" id="KAF3842551.1"/>
    </source>
</evidence>
<feature type="transmembrane region" description="Helical" evidence="13">
    <location>
        <begin position="1445"/>
        <end position="1465"/>
    </location>
</feature>
<keyword evidence="13" id="KW-1133">Transmembrane helix</keyword>
<name>A0A7J5Y0D7_DISMA</name>
<organism evidence="15 16">
    <name type="scientific">Dissostichus mawsoni</name>
    <name type="common">Antarctic cod</name>
    <dbReference type="NCBI Taxonomy" id="36200"/>
    <lineage>
        <taxon>Eukaryota</taxon>
        <taxon>Metazoa</taxon>
        <taxon>Chordata</taxon>
        <taxon>Craniata</taxon>
        <taxon>Vertebrata</taxon>
        <taxon>Euteleostomi</taxon>
        <taxon>Actinopterygii</taxon>
        <taxon>Neopterygii</taxon>
        <taxon>Teleostei</taxon>
        <taxon>Neoteleostei</taxon>
        <taxon>Acanthomorphata</taxon>
        <taxon>Eupercaria</taxon>
        <taxon>Perciformes</taxon>
        <taxon>Notothenioidei</taxon>
        <taxon>Nototheniidae</taxon>
        <taxon>Dissostichus</taxon>
    </lineage>
</organism>
<feature type="transmembrane region" description="Helical" evidence="13">
    <location>
        <begin position="1472"/>
        <end position="1495"/>
    </location>
</feature>
<dbReference type="InterPro" id="IPR036849">
    <property type="entry name" value="Enolase-like_C_sf"/>
</dbReference>
<dbReference type="SUPFAM" id="SSF54826">
    <property type="entry name" value="Enolase N-terminal domain-like"/>
    <property type="match status" value="1"/>
</dbReference>
<keyword evidence="5 11" id="KW-0833">Ubl conjugation pathway</keyword>
<sequence length="1599" mass="173313">MANRLSEEEQDLHHMKSAAAEFYRLNRVPQELERALNQLFIHRPEDVYGYLADYFKKLCAAPRISRLRGKEVYDARGQLSIEAEVFCIVCNKEKEALLDQQRAADVRTAAQWINEPLSNMLKGTNPCEQSEVDHILSNFFMARYLEDKDIQNKEKEELGSPSEPEVVPSSPLPAPSKDKKSVDKGKKSTTAEKQLPPAEPPEAVLPGSLAIGSVSLAVAQTGAKIQGVPLYRYIATLKNREDPTQFHIPVPLITLLSCGKTSTGKLSLLEESPQILLTAQAHLQSPQILLTAQAHLQSPQILLTAQAHLQPSESTIAVPQILLTAQAHLSPPFQSPQILLTAQAHLSPPLQSPQILLTAQAHLQSPQILLTAQAHLQSPQILLTAQAHLQSPQILLTAQAHLSPPLQSPQILQTAQAHLSPPLQSPQILQTAQAHLKQPGPSYRHFMEYRSSKSKEKQSFNCGKVRLKQERRQVQINIGMMSPQGVDLKPRRGKTLPLFTDPEIAAPVLLERAVQKMRAFNKDMDEGPYILLYPDCSEVVNVPGSEKPFTLAEYKKDLGKAYARITLFICLEKHFRGGDDTSDSDSEIVITSRSTAKFNQADTVIVISDTEDMGPPKTNTDKTTCYSTYTDLYAPCVEEEDEELVAVNMTSLLDTEMEEMNVTLPAIIANLSQPIDHGRVSRFNISRANVWDGAVRGFKRTSYSENCDMLVKFTDDAGVFEEGIDSGGPRREFLSLLMKNLKDRPIFDGPDGHRFLVYNANAVREDEYYLAGKMIAVSVVHGGPGPHFLSEDLVRYLAGQPSFKATVNLITDEEVGKALEEIENAASVDALREMTMRHSTMLQTAGCLRHVASVEEKKGIVSDYLQWYIIGRNSSVIDRFKEGLSALQFLNALQQHPTLLAPVLCHSEKRLTALELERLFKPDLSPPGSNRRLGESQTLGYWADYLLDCEESQTAVSLEDVLMFATGLTSLPPSGFEPSPGIEFLDDSPFPMANTCSNTLKLPLLESYNFSLHCELVPQIITKTLELQKEMMRIMNTSTKHGVRGTCFVLSYCKNRMLCDSGVLAVSYERPEQPLDLITEACSNSGLALGTEVQLALNCAAPELMDYTKGKYEVATGVLKTPDELVDMYQTLVSKYPAVVALIDPLRREDREQWEKLSNVIGDSCLLLSDITYKAKAPPLPGVRGHILKHTQETTVSDLICITSEHKGSVVMMGLFPVGVPGSVVMMSLFPVGDPGSVVRMSVFPVGDPGSVVMMSVFPVGDPGSVVMMSLFPVGDPGSVVMMSLFPVGDPGSVVMMSLFPVGVPGSVVMMSLFPVGVPGSVVMMSLFPVGVPGSVVMMSVFPVGVPGSVVMMSVFPVGDPGSVVMMSLFPVGDPGSVVMMSVFPVGDPGSVVMMSVFPVGDPGSVVMMSLFPVGDPGSVVMMSLFPVGSVVMMSVFPVGVPGSVVIMSVFPVGVPGSVVIMSVFPVGDPGSVVIMSVFPVGVPGSVVMMSVFPVGVPGSVVIMSVFPVGVPGSVVMMSVFPVGVPGSVVMMSLFPVGDPGSVVMMSLFPVGVPGSVVIMSVFPVGDPGSVVMMSLFPVGVPGSVVIMSVFLLVFQGQW</sequence>
<dbReference type="Gene3D" id="3.30.390.10">
    <property type="entry name" value="Enolase-like, N-terminal domain"/>
    <property type="match status" value="1"/>
</dbReference>
<dbReference type="SMART" id="SM01192">
    <property type="entry name" value="Enolase_C"/>
    <property type="match status" value="1"/>
</dbReference>
<dbReference type="InterPro" id="IPR000941">
    <property type="entry name" value="Enolase"/>
</dbReference>
<evidence type="ECO:0000256" key="9">
    <source>
        <dbReference type="ARBA" id="ARBA00034855"/>
    </source>
</evidence>
<comment type="similarity">
    <text evidence="2">Belongs to the enolase family.</text>
</comment>
<dbReference type="GO" id="GO:0004634">
    <property type="term" value="F:phosphopyruvate hydratase activity"/>
    <property type="evidence" value="ECO:0007669"/>
    <property type="project" value="UniProtKB-EC"/>
</dbReference>
<feature type="transmembrane region" description="Helical" evidence="13">
    <location>
        <begin position="1294"/>
        <end position="1318"/>
    </location>
</feature>
<dbReference type="OrthoDB" id="2384350at2759"/>
<feature type="domain" description="HECT" evidence="14">
    <location>
        <begin position="709"/>
        <end position="1009"/>
    </location>
</feature>
<feature type="transmembrane region" description="Helical" evidence="13">
    <location>
        <begin position="1571"/>
        <end position="1595"/>
    </location>
</feature>
<feature type="region of interest" description="Disordered" evidence="12">
    <location>
        <begin position="155"/>
        <end position="204"/>
    </location>
</feature>
<gene>
    <name evidence="15" type="ORF">F7725_024502</name>
</gene>
<feature type="compositionally biased region" description="Basic and acidic residues" evidence="12">
    <location>
        <begin position="176"/>
        <end position="190"/>
    </location>
</feature>
<dbReference type="GO" id="GO:0000287">
    <property type="term" value="F:magnesium ion binding"/>
    <property type="evidence" value="ECO:0007669"/>
    <property type="project" value="InterPro"/>
</dbReference>
<dbReference type="Pfam" id="PF00113">
    <property type="entry name" value="Enolase_C"/>
    <property type="match status" value="1"/>
</dbReference>
<dbReference type="Gene3D" id="3.90.1750.10">
    <property type="entry name" value="Hect, E3 ligase catalytic domains"/>
    <property type="match status" value="1"/>
</dbReference>
<evidence type="ECO:0000256" key="10">
    <source>
        <dbReference type="ARBA" id="ARBA00048333"/>
    </source>
</evidence>
<feature type="transmembrane region" description="Helical" evidence="13">
    <location>
        <begin position="1330"/>
        <end position="1356"/>
    </location>
</feature>
<comment type="catalytic activity">
    <reaction evidence="10">
        <text>(2R)-2-phosphoglycerate = phosphoenolpyruvate + H2O</text>
        <dbReference type="Rhea" id="RHEA:10164"/>
        <dbReference type="ChEBI" id="CHEBI:15377"/>
        <dbReference type="ChEBI" id="CHEBI:58289"/>
        <dbReference type="ChEBI" id="CHEBI:58702"/>
        <dbReference type="EC" id="4.2.1.11"/>
    </reaction>
</comment>
<dbReference type="Proteomes" id="UP000518266">
    <property type="component" value="Unassembled WGS sequence"/>
</dbReference>
<dbReference type="PROSITE" id="PS50237">
    <property type="entry name" value="HECT"/>
    <property type="match status" value="1"/>
</dbReference>
<dbReference type="GO" id="GO:0006096">
    <property type="term" value="P:glycolytic process"/>
    <property type="evidence" value="ECO:0007669"/>
    <property type="project" value="UniProtKB-UniPathway"/>
</dbReference>
<evidence type="ECO:0000256" key="1">
    <source>
        <dbReference type="ARBA" id="ARBA00005031"/>
    </source>
</evidence>
<keyword evidence="6" id="KW-0324">Glycolysis</keyword>
<evidence type="ECO:0000313" key="16">
    <source>
        <dbReference type="Proteomes" id="UP000518266"/>
    </source>
</evidence>
<keyword evidence="13" id="KW-0472">Membrane</keyword>
<proteinExistence type="inferred from homology"/>
<evidence type="ECO:0000256" key="13">
    <source>
        <dbReference type="SAM" id="Phobius"/>
    </source>
</evidence>
<dbReference type="InterPro" id="IPR020810">
    <property type="entry name" value="Enolase_C"/>
</dbReference>
<dbReference type="InterPro" id="IPR020811">
    <property type="entry name" value="Enolase_N"/>
</dbReference>
<dbReference type="GO" id="GO:0004842">
    <property type="term" value="F:ubiquitin-protein transferase activity"/>
    <property type="evidence" value="ECO:0007669"/>
    <property type="project" value="InterPro"/>
</dbReference>
<dbReference type="InterPro" id="IPR000569">
    <property type="entry name" value="HECT_dom"/>
</dbReference>
<evidence type="ECO:0000256" key="12">
    <source>
        <dbReference type="SAM" id="MobiDB-lite"/>
    </source>
</evidence>
<dbReference type="EMBL" id="JAAKFY010000019">
    <property type="protein sequence ID" value="KAF3842551.1"/>
    <property type="molecule type" value="Genomic_DNA"/>
</dbReference>
<evidence type="ECO:0000256" key="5">
    <source>
        <dbReference type="ARBA" id="ARBA00022786"/>
    </source>
</evidence>
<comment type="caution">
    <text evidence="15">The sequence shown here is derived from an EMBL/GenBank/DDBJ whole genome shotgun (WGS) entry which is preliminary data.</text>
</comment>
<keyword evidence="13" id="KW-0812">Transmembrane</keyword>
<protein>
    <recommendedName>
        <fullName evidence="9">Enolase 4</fullName>
        <ecNumber evidence="3">4.2.1.11</ecNumber>
    </recommendedName>
    <alternativeName>
        <fullName evidence="8">2-phospho-D-glycerate hydro-lyase</fullName>
    </alternativeName>
</protein>
<dbReference type="SMART" id="SM01193">
    <property type="entry name" value="Enolase_N"/>
    <property type="match status" value="1"/>
</dbReference>
<feature type="transmembrane region" description="Helical" evidence="13">
    <location>
        <begin position="1252"/>
        <end position="1274"/>
    </location>
</feature>
<feature type="transmembrane region" description="Helical" evidence="13">
    <location>
        <begin position="1210"/>
        <end position="1232"/>
    </location>
</feature>
<dbReference type="EC" id="4.2.1.11" evidence="3"/>
<evidence type="ECO:0000256" key="2">
    <source>
        <dbReference type="ARBA" id="ARBA00009604"/>
    </source>
</evidence>
<reference evidence="15 16" key="1">
    <citation type="submission" date="2020-03" db="EMBL/GenBank/DDBJ databases">
        <title>Dissostichus mawsoni Genome sequencing and assembly.</title>
        <authorList>
            <person name="Park H."/>
        </authorList>
    </citation>
    <scope>NUCLEOTIDE SEQUENCE [LARGE SCALE GENOMIC DNA]</scope>
    <source>
        <strain evidence="15">DM0001</strain>
        <tissue evidence="15">Muscle</tissue>
    </source>
</reference>
<comment type="pathway">
    <text evidence="1">Carbohydrate degradation; glycolysis; pyruvate from D-glyceraldehyde 3-phosphate: step 4/5.</text>
</comment>
<evidence type="ECO:0000256" key="8">
    <source>
        <dbReference type="ARBA" id="ARBA00031125"/>
    </source>
</evidence>
<keyword evidence="4" id="KW-0808">Transferase</keyword>
<dbReference type="Gene3D" id="3.30.2410.10">
    <property type="entry name" value="Hect, E3 ligase catalytic domain"/>
    <property type="match status" value="1"/>
</dbReference>
<dbReference type="InterPro" id="IPR029017">
    <property type="entry name" value="Enolase-like_N"/>
</dbReference>
<feature type="transmembrane region" description="Helical" evidence="13">
    <location>
        <begin position="1542"/>
        <end position="1565"/>
    </location>
</feature>
<dbReference type="SMART" id="SM00119">
    <property type="entry name" value="HECTc"/>
    <property type="match status" value="1"/>
</dbReference>
<dbReference type="PANTHER" id="PTHR11902">
    <property type="entry name" value="ENOLASE"/>
    <property type="match status" value="1"/>
</dbReference>
<evidence type="ECO:0000259" key="14">
    <source>
        <dbReference type="PROSITE" id="PS50237"/>
    </source>
</evidence>
<dbReference type="SUPFAM" id="SSF51604">
    <property type="entry name" value="Enolase C-terminal domain-like"/>
    <property type="match status" value="1"/>
</dbReference>
<keyword evidence="16" id="KW-1185">Reference proteome</keyword>
<dbReference type="UniPathway" id="UPA00109">
    <property type="reaction ID" value="UER00187"/>
</dbReference>
<dbReference type="Pfam" id="PF00632">
    <property type="entry name" value="HECT"/>
    <property type="match status" value="1"/>
</dbReference>
<feature type="transmembrane region" description="Helical" evidence="13">
    <location>
        <begin position="1419"/>
        <end position="1439"/>
    </location>
</feature>
<feature type="compositionally biased region" description="Low complexity" evidence="12">
    <location>
        <begin position="159"/>
        <end position="169"/>
    </location>
</feature>
<dbReference type="Gene3D" id="3.20.20.120">
    <property type="entry name" value="Enolase-like C-terminal domain"/>
    <property type="match status" value="2"/>
</dbReference>
<evidence type="ECO:0000256" key="11">
    <source>
        <dbReference type="PROSITE-ProRule" id="PRU00104"/>
    </source>
</evidence>
<dbReference type="InterPro" id="IPR047500">
    <property type="entry name" value="DD_ENO4"/>
</dbReference>
<dbReference type="CDD" id="cd22974">
    <property type="entry name" value="DD_ENO4"/>
    <property type="match status" value="1"/>
</dbReference>
<keyword evidence="7" id="KW-0456">Lyase</keyword>
<dbReference type="GO" id="GO:0000015">
    <property type="term" value="C:phosphopyruvate hydratase complex"/>
    <property type="evidence" value="ECO:0007669"/>
    <property type="project" value="InterPro"/>
</dbReference>
<dbReference type="InterPro" id="IPR035983">
    <property type="entry name" value="Hect_E3_ubiquitin_ligase"/>
</dbReference>
<feature type="active site" description="Glycyl thioester intermediate" evidence="11">
    <location>
        <position position="996"/>
    </location>
</feature>
<evidence type="ECO:0000256" key="6">
    <source>
        <dbReference type="ARBA" id="ARBA00023152"/>
    </source>
</evidence>
<evidence type="ECO:0000256" key="7">
    <source>
        <dbReference type="ARBA" id="ARBA00023239"/>
    </source>
</evidence>
<evidence type="ECO:0000256" key="3">
    <source>
        <dbReference type="ARBA" id="ARBA00012058"/>
    </source>
</evidence>
<evidence type="ECO:0000256" key="4">
    <source>
        <dbReference type="ARBA" id="ARBA00022679"/>
    </source>
</evidence>
<accession>A0A7J5Y0D7</accession>